<accession>A0A1H7VV31</accession>
<proteinExistence type="predicted"/>
<dbReference type="RefSeq" id="WP_090740180.1">
    <property type="nucleotide sequence ID" value="NZ_FOBW01000001.1"/>
</dbReference>
<dbReference type="STRING" id="930146.SAMN05192533_101132"/>
<evidence type="ECO:0000313" key="2">
    <source>
        <dbReference type="EMBL" id="SEM13030.1"/>
    </source>
</evidence>
<dbReference type="EMBL" id="FOBW01000001">
    <property type="protein sequence ID" value="SEM13030.1"/>
    <property type="molecule type" value="Genomic_DNA"/>
</dbReference>
<dbReference type="OrthoDB" id="2736320at2"/>
<dbReference type="AlphaFoldDB" id="A0A1H7VV31"/>
<protein>
    <submittedName>
        <fullName evidence="2">Uncharacterized protein</fullName>
    </submittedName>
</protein>
<evidence type="ECO:0000313" key="3">
    <source>
        <dbReference type="Proteomes" id="UP000198553"/>
    </source>
</evidence>
<evidence type="ECO:0000256" key="1">
    <source>
        <dbReference type="SAM" id="MobiDB-lite"/>
    </source>
</evidence>
<keyword evidence="3" id="KW-1185">Reference proteome</keyword>
<reference evidence="3" key="1">
    <citation type="submission" date="2016-10" db="EMBL/GenBank/DDBJ databases">
        <authorList>
            <person name="Varghese N."/>
            <person name="Submissions S."/>
        </authorList>
    </citation>
    <scope>NUCLEOTIDE SEQUENCE [LARGE SCALE GENOMIC DNA]</scope>
    <source>
        <strain evidence="3">B48,IBRC-M 10115,DSM 25386,CECT 8001</strain>
    </source>
</reference>
<feature type="region of interest" description="Disordered" evidence="1">
    <location>
        <begin position="1"/>
        <end position="20"/>
    </location>
</feature>
<name>A0A1H7VV31_9BACI</name>
<sequence>MPRKTAQVEEVAEENTNEQLDQEQAIKGETNTDEIASLNRMLGAVLTYLSDDEVEEIDIEFLLENTEGLREWWDKFRESNRKSIEEEIKQSLGELSLEELEQIREQIKEKKE</sequence>
<gene>
    <name evidence="2" type="ORF">SAMN05192533_101132</name>
</gene>
<dbReference type="Proteomes" id="UP000198553">
    <property type="component" value="Unassembled WGS sequence"/>
</dbReference>
<organism evidence="2 3">
    <name type="scientific">Mesobacillus persicus</name>
    <dbReference type="NCBI Taxonomy" id="930146"/>
    <lineage>
        <taxon>Bacteria</taxon>
        <taxon>Bacillati</taxon>
        <taxon>Bacillota</taxon>
        <taxon>Bacilli</taxon>
        <taxon>Bacillales</taxon>
        <taxon>Bacillaceae</taxon>
        <taxon>Mesobacillus</taxon>
    </lineage>
</organism>